<keyword evidence="2" id="KW-1185">Reference proteome</keyword>
<sequence>MAKLTSVVKDKNAMISILRKRSPKYNTFYNTLPHGLPPLIYLVHDDVVRAAHLLRSAERPLIIIGKGAAYARIS</sequence>
<dbReference type="Gene3D" id="3.40.50.1220">
    <property type="entry name" value="TPP-binding domain"/>
    <property type="match status" value="1"/>
</dbReference>
<dbReference type="EMBL" id="JXJN01007394">
    <property type="status" value="NOT_ANNOTATED_CDS"/>
    <property type="molecule type" value="Genomic_DNA"/>
</dbReference>
<reference evidence="2" key="1">
    <citation type="submission" date="2015-01" db="EMBL/GenBank/DDBJ databases">
        <authorList>
            <person name="Aksoy S."/>
            <person name="Warren W."/>
            <person name="Wilson R.K."/>
        </authorList>
    </citation>
    <scope>NUCLEOTIDE SEQUENCE [LARGE SCALE GENOMIC DNA]</scope>
    <source>
        <strain evidence="2">IAEA</strain>
    </source>
</reference>
<name>A0A1B0B210_9MUSC</name>
<dbReference type="STRING" id="67801.A0A1B0B210"/>
<protein>
    <submittedName>
        <fullName evidence="1">Uncharacterized protein</fullName>
    </submittedName>
</protein>
<organism evidence="1 2">
    <name type="scientific">Glossina palpalis gambiensis</name>
    <dbReference type="NCBI Taxonomy" id="67801"/>
    <lineage>
        <taxon>Eukaryota</taxon>
        <taxon>Metazoa</taxon>
        <taxon>Ecdysozoa</taxon>
        <taxon>Arthropoda</taxon>
        <taxon>Hexapoda</taxon>
        <taxon>Insecta</taxon>
        <taxon>Pterygota</taxon>
        <taxon>Neoptera</taxon>
        <taxon>Endopterygota</taxon>
        <taxon>Diptera</taxon>
        <taxon>Brachycera</taxon>
        <taxon>Muscomorpha</taxon>
        <taxon>Hippoboscoidea</taxon>
        <taxon>Glossinidae</taxon>
        <taxon>Glossina</taxon>
    </lineage>
</organism>
<evidence type="ECO:0000313" key="2">
    <source>
        <dbReference type="Proteomes" id="UP000092460"/>
    </source>
</evidence>
<dbReference type="Proteomes" id="UP000092460">
    <property type="component" value="Unassembled WGS sequence"/>
</dbReference>
<dbReference type="VEuPathDB" id="VectorBase:GPPI016293"/>
<dbReference type="AlphaFoldDB" id="A0A1B0B210"/>
<reference evidence="1" key="2">
    <citation type="submission" date="2020-05" db="UniProtKB">
        <authorList>
            <consortium name="EnsemblMetazoa"/>
        </authorList>
    </citation>
    <scope>IDENTIFICATION</scope>
    <source>
        <strain evidence="1">IAEA</strain>
    </source>
</reference>
<dbReference type="InterPro" id="IPR029035">
    <property type="entry name" value="DHS-like_NAD/FAD-binding_dom"/>
</dbReference>
<proteinExistence type="predicted"/>
<dbReference type="SUPFAM" id="SSF52467">
    <property type="entry name" value="DHS-like NAD/FAD-binding domain"/>
    <property type="match status" value="1"/>
</dbReference>
<evidence type="ECO:0000313" key="1">
    <source>
        <dbReference type="EnsemblMetazoa" id="GPPI016293-PA"/>
    </source>
</evidence>
<dbReference type="EnsemblMetazoa" id="GPPI016293-RA">
    <property type="protein sequence ID" value="GPPI016293-PA"/>
    <property type="gene ID" value="GPPI016293"/>
</dbReference>
<accession>A0A1B0B210</accession>